<feature type="transmembrane region" description="Helical" evidence="1">
    <location>
        <begin position="12"/>
        <end position="30"/>
    </location>
</feature>
<sequence>MSGHAPDSTESAVLILAVSQLLVPLLNGLLSRRQSKHETVVDQMPLLGERTTRQLQHAANVVAKDSQPDR</sequence>
<comment type="caution">
    <text evidence="2">The sequence shown here is derived from an EMBL/GenBank/DDBJ whole genome shotgun (WGS) entry which is preliminary data.</text>
</comment>
<dbReference type="Proteomes" id="UP000278907">
    <property type="component" value="Unassembled WGS sequence"/>
</dbReference>
<evidence type="ECO:0000313" key="2">
    <source>
        <dbReference type="EMBL" id="RKI02462.1"/>
    </source>
</evidence>
<evidence type="ECO:0000256" key="1">
    <source>
        <dbReference type="SAM" id="Phobius"/>
    </source>
</evidence>
<proteinExistence type="predicted"/>
<dbReference type="EMBL" id="RAWI01000210">
    <property type="protein sequence ID" value="RKI02462.1"/>
    <property type="molecule type" value="Genomic_DNA"/>
</dbReference>
<organism evidence="2 3">
    <name type="scientific">Corallococcus praedator</name>
    <dbReference type="NCBI Taxonomy" id="2316724"/>
    <lineage>
        <taxon>Bacteria</taxon>
        <taxon>Pseudomonadati</taxon>
        <taxon>Myxococcota</taxon>
        <taxon>Myxococcia</taxon>
        <taxon>Myxococcales</taxon>
        <taxon>Cystobacterineae</taxon>
        <taxon>Myxococcaceae</taxon>
        <taxon>Corallococcus</taxon>
    </lineage>
</organism>
<accession>A0ABX9QCV0</accession>
<keyword evidence="3" id="KW-1185">Reference proteome</keyword>
<evidence type="ECO:0000313" key="3">
    <source>
        <dbReference type="Proteomes" id="UP000278907"/>
    </source>
</evidence>
<reference evidence="2 3" key="1">
    <citation type="submission" date="2018-09" db="EMBL/GenBank/DDBJ databases">
        <authorList>
            <person name="Livingstone P.G."/>
            <person name="Whitworth D.E."/>
        </authorList>
    </citation>
    <scope>NUCLEOTIDE SEQUENCE [LARGE SCALE GENOMIC DNA]</scope>
    <source>
        <strain evidence="2 3">CA031B</strain>
    </source>
</reference>
<gene>
    <name evidence="2" type="ORF">D7Y13_24545</name>
</gene>
<keyword evidence="1" id="KW-0472">Membrane</keyword>
<protein>
    <submittedName>
        <fullName evidence="2">Uncharacterized protein</fullName>
    </submittedName>
</protein>
<keyword evidence="1" id="KW-0812">Transmembrane</keyword>
<name>A0ABX9QCV0_9BACT</name>
<keyword evidence="1" id="KW-1133">Transmembrane helix</keyword>